<dbReference type="EMBL" id="CP095071">
    <property type="protein sequence ID" value="UOQ84983.1"/>
    <property type="molecule type" value="Genomic_DNA"/>
</dbReference>
<reference evidence="1 2" key="1">
    <citation type="submission" date="2022-04" db="EMBL/GenBank/DDBJ databases">
        <title>Gracilibacillus sp. isolated from saltern.</title>
        <authorList>
            <person name="Won M."/>
            <person name="Lee C.-M."/>
            <person name="Woen H.-Y."/>
            <person name="Kwon S.-W."/>
        </authorList>
    </citation>
    <scope>NUCLEOTIDE SEQUENCE [LARGE SCALE GENOMIC DNA]</scope>
    <source>
        <strain evidence="1 2">SSPM10-3</strain>
    </source>
</reference>
<sequence length="181" mass="21714">MNQTVQSNFDNLKSKDRNKQYEAYTQLIKEMKHEVDWAYEVWDELVEDLSSKDAHDRSRAGQFLSYLAISDPENRILDDFDKVWQVTYDEKFVTARHTLQAIWRIALAGKQHEKLVVDRMTDRFINGANEKNYTLRRNDMIQNLYNIYQETENPEVEKVALSLIELEEDPKYRKKYAKIWK</sequence>
<protein>
    <recommendedName>
        <fullName evidence="3">HEAT repeat domain-containing protein</fullName>
    </recommendedName>
</protein>
<evidence type="ECO:0000313" key="2">
    <source>
        <dbReference type="Proteomes" id="UP000831537"/>
    </source>
</evidence>
<dbReference type="Proteomes" id="UP000831537">
    <property type="component" value="Chromosome"/>
</dbReference>
<dbReference type="InterPro" id="IPR016024">
    <property type="entry name" value="ARM-type_fold"/>
</dbReference>
<proteinExistence type="predicted"/>
<accession>A0ABY4GKV3</accession>
<keyword evidence="2" id="KW-1185">Reference proteome</keyword>
<dbReference type="RefSeq" id="WP_244743557.1">
    <property type="nucleotide sequence ID" value="NZ_CP095071.1"/>
</dbReference>
<evidence type="ECO:0000313" key="1">
    <source>
        <dbReference type="EMBL" id="UOQ84983.1"/>
    </source>
</evidence>
<gene>
    <name evidence="1" type="ORF">MUN87_20430</name>
</gene>
<evidence type="ECO:0008006" key="3">
    <source>
        <dbReference type="Google" id="ProtNLM"/>
    </source>
</evidence>
<organism evidence="1 2">
    <name type="scientific">Gracilibacillus salinarum</name>
    <dbReference type="NCBI Taxonomy" id="2932255"/>
    <lineage>
        <taxon>Bacteria</taxon>
        <taxon>Bacillati</taxon>
        <taxon>Bacillota</taxon>
        <taxon>Bacilli</taxon>
        <taxon>Bacillales</taxon>
        <taxon>Bacillaceae</taxon>
        <taxon>Gracilibacillus</taxon>
    </lineage>
</organism>
<name>A0ABY4GKV3_9BACI</name>
<dbReference type="SUPFAM" id="SSF48371">
    <property type="entry name" value="ARM repeat"/>
    <property type="match status" value="1"/>
</dbReference>